<comment type="caution">
    <text evidence="1">The sequence shown here is derived from an EMBL/GenBank/DDBJ whole genome shotgun (WGS) entry which is preliminary data.</text>
</comment>
<dbReference type="InterPro" id="IPR012340">
    <property type="entry name" value="NA-bd_OB-fold"/>
</dbReference>
<sequence>MPAHSKQPIDTATLCGISSIIPEHVSQKLRVAGRLLVYDRDTAVMLLADGASAVLVDLTLCLDPFKPTPWLKESNTILIVIGSLDEVEQPYPPVVLPLHARPVEVDLQLVLRALSVREAPHLDLQLWNKAITLRERASAEKKNG</sequence>
<keyword evidence="2" id="KW-1185">Reference proteome</keyword>
<organism evidence="1 2">
    <name type="scientific">Rhodofomes roseus</name>
    <dbReference type="NCBI Taxonomy" id="34475"/>
    <lineage>
        <taxon>Eukaryota</taxon>
        <taxon>Fungi</taxon>
        <taxon>Dikarya</taxon>
        <taxon>Basidiomycota</taxon>
        <taxon>Agaricomycotina</taxon>
        <taxon>Agaricomycetes</taxon>
        <taxon>Polyporales</taxon>
        <taxon>Rhodofomes</taxon>
    </lineage>
</organism>
<dbReference type="EMBL" id="JADCUA010000029">
    <property type="protein sequence ID" value="KAH9830804.1"/>
    <property type="molecule type" value="Genomic_DNA"/>
</dbReference>
<evidence type="ECO:0000313" key="1">
    <source>
        <dbReference type="EMBL" id="KAH9830804.1"/>
    </source>
</evidence>
<dbReference type="GeneID" id="72005770"/>
<evidence type="ECO:0000313" key="2">
    <source>
        <dbReference type="Proteomes" id="UP000814176"/>
    </source>
</evidence>
<dbReference type="RefSeq" id="XP_047774065.1">
    <property type="nucleotide sequence ID" value="XM_047925038.1"/>
</dbReference>
<accession>A0ABQ8K2S3</accession>
<dbReference type="Proteomes" id="UP000814176">
    <property type="component" value="Unassembled WGS sequence"/>
</dbReference>
<dbReference type="Gene3D" id="2.40.50.140">
    <property type="entry name" value="Nucleic acid-binding proteins"/>
    <property type="match status" value="1"/>
</dbReference>
<protein>
    <submittedName>
        <fullName evidence="1">Uncharacterized protein</fullName>
    </submittedName>
</protein>
<name>A0ABQ8K2S3_9APHY</name>
<gene>
    <name evidence="1" type="ORF">C8Q71DRAFT_784680</name>
</gene>
<reference evidence="1 2" key="1">
    <citation type="journal article" date="2021" name="Environ. Microbiol.">
        <title>Gene family expansions and transcriptome signatures uncover fungal adaptations to wood decay.</title>
        <authorList>
            <person name="Hage H."/>
            <person name="Miyauchi S."/>
            <person name="Viragh M."/>
            <person name="Drula E."/>
            <person name="Min B."/>
            <person name="Chaduli D."/>
            <person name="Navarro D."/>
            <person name="Favel A."/>
            <person name="Norest M."/>
            <person name="Lesage-Meessen L."/>
            <person name="Balint B."/>
            <person name="Merenyi Z."/>
            <person name="de Eugenio L."/>
            <person name="Morin E."/>
            <person name="Martinez A.T."/>
            <person name="Baldrian P."/>
            <person name="Stursova M."/>
            <person name="Martinez M.J."/>
            <person name="Novotny C."/>
            <person name="Magnuson J.K."/>
            <person name="Spatafora J.W."/>
            <person name="Maurice S."/>
            <person name="Pangilinan J."/>
            <person name="Andreopoulos W."/>
            <person name="LaButti K."/>
            <person name="Hundley H."/>
            <person name="Na H."/>
            <person name="Kuo A."/>
            <person name="Barry K."/>
            <person name="Lipzen A."/>
            <person name="Henrissat B."/>
            <person name="Riley R."/>
            <person name="Ahrendt S."/>
            <person name="Nagy L.G."/>
            <person name="Grigoriev I.V."/>
            <person name="Martin F."/>
            <person name="Rosso M.N."/>
        </authorList>
    </citation>
    <scope>NUCLEOTIDE SEQUENCE [LARGE SCALE GENOMIC DNA]</scope>
    <source>
        <strain evidence="1 2">CIRM-BRFM 1785</strain>
    </source>
</reference>
<dbReference type="Pfam" id="PF15490">
    <property type="entry name" value="Ten1_2"/>
    <property type="match status" value="1"/>
</dbReference>
<dbReference type="InterPro" id="IPR029146">
    <property type="entry name" value="Ten1_animal_plant"/>
</dbReference>
<proteinExistence type="predicted"/>